<dbReference type="GO" id="GO:0005886">
    <property type="term" value="C:plasma membrane"/>
    <property type="evidence" value="ECO:0007669"/>
    <property type="project" value="UniProtKB-SubCell"/>
</dbReference>
<dbReference type="SUPFAM" id="SSF56784">
    <property type="entry name" value="HAD-like"/>
    <property type="match status" value="1"/>
</dbReference>
<dbReference type="PRINTS" id="PR00119">
    <property type="entry name" value="CATATPASE"/>
</dbReference>
<evidence type="ECO:0000313" key="9">
    <source>
        <dbReference type="Proteomes" id="UP000663866"/>
    </source>
</evidence>
<dbReference type="InterPro" id="IPR001757">
    <property type="entry name" value="P_typ_ATPase"/>
</dbReference>
<dbReference type="Pfam" id="PF00689">
    <property type="entry name" value="Cation_ATPase_C"/>
    <property type="match status" value="1"/>
</dbReference>
<dbReference type="EMBL" id="CAJOBG010051395">
    <property type="protein sequence ID" value="CAF4487078.1"/>
    <property type="molecule type" value="Genomic_DNA"/>
</dbReference>
<dbReference type="GO" id="GO:0005391">
    <property type="term" value="F:P-type sodium:potassium-exchanging transporter activity"/>
    <property type="evidence" value="ECO:0007669"/>
    <property type="project" value="TreeGrafter"/>
</dbReference>
<comment type="caution">
    <text evidence="8">The sequence shown here is derived from an EMBL/GenBank/DDBJ whole genome shotgun (WGS) entry which is preliminary data.</text>
</comment>
<sequence length="201" mass="22372">VTGDGTNDAPALKCAHLGVAMQSGTEVSKEAGDMILLDNNFSSIIQAIETGRLLSDNLKKVAIYLLPGGSWSQIWPVFFNLWFGMPLGLSAFWAVIFCMLNDVFMSLAMVTEKPERDIMSRPPSILWGKGQNLYVFGAMLISVGIQLILTLIGWFNRTFGTGRVPVKHVMPTLGFGMLWLIIDELRKLCVRKYPRSFIARI</sequence>
<dbReference type="Proteomes" id="UP000663866">
    <property type="component" value="Unassembled WGS sequence"/>
</dbReference>
<dbReference type="InterPro" id="IPR036412">
    <property type="entry name" value="HAD-like_sf"/>
</dbReference>
<keyword evidence="4 6" id="KW-1133">Transmembrane helix</keyword>
<dbReference type="PRINTS" id="PR00120">
    <property type="entry name" value="HATPASE"/>
</dbReference>
<evidence type="ECO:0000256" key="5">
    <source>
        <dbReference type="ARBA" id="ARBA00023136"/>
    </source>
</evidence>
<dbReference type="Gene3D" id="1.20.1110.10">
    <property type="entry name" value="Calcium-transporting ATPase, transmembrane domain"/>
    <property type="match status" value="2"/>
</dbReference>
<protein>
    <recommendedName>
        <fullName evidence="7">Cation-transporting P-type ATPase C-terminal domain-containing protein</fullName>
    </recommendedName>
</protein>
<dbReference type="Gene3D" id="3.40.50.1000">
    <property type="entry name" value="HAD superfamily/HAD-like"/>
    <property type="match status" value="1"/>
</dbReference>
<feature type="transmembrane region" description="Helical" evidence="6">
    <location>
        <begin position="168"/>
        <end position="185"/>
    </location>
</feature>
<evidence type="ECO:0000256" key="1">
    <source>
        <dbReference type="ARBA" id="ARBA00004651"/>
    </source>
</evidence>
<dbReference type="SUPFAM" id="SSF81665">
    <property type="entry name" value="Calcium ATPase, transmembrane domain M"/>
    <property type="match status" value="1"/>
</dbReference>
<keyword evidence="9" id="KW-1185">Reference proteome</keyword>
<evidence type="ECO:0000259" key="7">
    <source>
        <dbReference type="Pfam" id="PF00689"/>
    </source>
</evidence>
<comment type="subcellular location">
    <subcellularLocation>
        <location evidence="1">Cell membrane</location>
        <topology evidence="1">Multi-pass membrane protein</topology>
    </subcellularLocation>
</comment>
<dbReference type="InterPro" id="IPR023214">
    <property type="entry name" value="HAD_sf"/>
</dbReference>
<evidence type="ECO:0000256" key="3">
    <source>
        <dbReference type="ARBA" id="ARBA00022692"/>
    </source>
</evidence>
<dbReference type="GO" id="GO:1990573">
    <property type="term" value="P:potassium ion import across plasma membrane"/>
    <property type="evidence" value="ECO:0007669"/>
    <property type="project" value="TreeGrafter"/>
</dbReference>
<dbReference type="GO" id="GO:0005524">
    <property type="term" value="F:ATP binding"/>
    <property type="evidence" value="ECO:0007669"/>
    <property type="project" value="InterPro"/>
</dbReference>
<feature type="non-terminal residue" evidence="8">
    <location>
        <position position="201"/>
    </location>
</feature>
<evidence type="ECO:0000256" key="4">
    <source>
        <dbReference type="ARBA" id="ARBA00022989"/>
    </source>
</evidence>
<feature type="transmembrane region" description="Helical" evidence="6">
    <location>
        <begin position="132"/>
        <end position="156"/>
    </location>
</feature>
<dbReference type="GO" id="GO:0006883">
    <property type="term" value="P:intracellular sodium ion homeostasis"/>
    <property type="evidence" value="ECO:0007669"/>
    <property type="project" value="TreeGrafter"/>
</dbReference>
<accession>A0A820UKD0</accession>
<feature type="domain" description="Cation-transporting P-type ATPase C-terminal" evidence="7">
    <location>
        <begin position="128"/>
        <end position="188"/>
    </location>
</feature>
<feature type="non-terminal residue" evidence="8">
    <location>
        <position position="1"/>
    </location>
</feature>
<dbReference type="InterPro" id="IPR023298">
    <property type="entry name" value="ATPase_P-typ_TM_dom_sf"/>
</dbReference>
<keyword evidence="2" id="KW-1003">Cell membrane</keyword>
<dbReference type="GO" id="GO:0036376">
    <property type="term" value="P:sodium ion export across plasma membrane"/>
    <property type="evidence" value="ECO:0007669"/>
    <property type="project" value="TreeGrafter"/>
</dbReference>
<evidence type="ECO:0000256" key="6">
    <source>
        <dbReference type="SAM" id="Phobius"/>
    </source>
</evidence>
<dbReference type="GO" id="GO:0016887">
    <property type="term" value="F:ATP hydrolysis activity"/>
    <property type="evidence" value="ECO:0007669"/>
    <property type="project" value="InterPro"/>
</dbReference>
<name>A0A820UKD0_9BILA</name>
<dbReference type="InterPro" id="IPR006068">
    <property type="entry name" value="ATPase_P-typ_cation-transptr_C"/>
</dbReference>
<dbReference type="InterPro" id="IPR050510">
    <property type="entry name" value="Cation_transp_ATPase_P-type"/>
</dbReference>
<evidence type="ECO:0000313" key="8">
    <source>
        <dbReference type="EMBL" id="CAF4487078.1"/>
    </source>
</evidence>
<evidence type="ECO:0000256" key="2">
    <source>
        <dbReference type="ARBA" id="ARBA00022475"/>
    </source>
</evidence>
<dbReference type="PANTHER" id="PTHR43294:SF21">
    <property type="entry name" value="CATION TRANSPORTING ATPASE"/>
    <property type="match status" value="1"/>
</dbReference>
<dbReference type="Pfam" id="PF08282">
    <property type="entry name" value="Hydrolase_3"/>
    <property type="match status" value="1"/>
</dbReference>
<dbReference type="GO" id="GO:0030007">
    <property type="term" value="P:intracellular potassium ion homeostasis"/>
    <property type="evidence" value="ECO:0007669"/>
    <property type="project" value="TreeGrafter"/>
</dbReference>
<reference evidence="8" key="1">
    <citation type="submission" date="2021-02" db="EMBL/GenBank/DDBJ databases">
        <authorList>
            <person name="Nowell W R."/>
        </authorList>
    </citation>
    <scope>NUCLEOTIDE SEQUENCE</scope>
</reference>
<dbReference type="PANTHER" id="PTHR43294">
    <property type="entry name" value="SODIUM/POTASSIUM-TRANSPORTING ATPASE SUBUNIT ALPHA"/>
    <property type="match status" value="1"/>
</dbReference>
<dbReference type="AlphaFoldDB" id="A0A820UKD0"/>
<keyword evidence="3 6" id="KW-0812">Transmembrane</keyword>
<feature type="transmembrane region" description="Helical" evidence="6">
    <location>
        <begin position="61"/>
        <end position="85"/>
    </location>
</feature>
<keyword evidence="5 6" id="KW-0472">Membrane</keyword>
<dbReference type="GO" id="GO:1902600">
    <property type="term" value="P:proton transmembrane transport"/>
    <property type="evidence" value="ECO:0007669"/>
    <property type="project" value="TreeGrafter"/>
</dbReference>
<proteinExistence type="predicted"/>
<organism evidence="8 9">
    <name type="scientific">Rotaria magnacalcarata</name>
    <dbReference type="NCBI Taxonomy" id="392030"/>
    <lineage>
        <taxon>Eukaryota</taxon>
        <taxon>Metazoa</taxon>
        <taxon>Spiralia</taxon>
        <taxon>Gnathifera</taxon>
        <taxon>Rotifera</taxon>
        <taxon>Eurotatoria</taxon>
        <taxon>Bdelloidea</taxon>
        <taxon>Philodinida</taxon>
        <taxon>Philodinidae</taxon>
        <taxon>Rotaria</taxon>
    </lineage>
</organism>
<gene>
    <name evidence="8" type="ORF">OVN521_LOCUS39981</name>
</gene>